<proteinExistence type="predicted"/>
<dbReference type="GO" id="GO:0006508">
    <property type="term" value="P:proteolysis"/>
    <property type="evidence" value="ECO:0007669"/>
    <property type="project" value="InterPro"/>
</dbReference>
<dbReference type="InterPro" id="IPR001375">
    <property type="entry name" value="Peptidase_S9_cat"/>
</dbReference>
<comment type="caution">
    <text evidence="3">The sequence shown here is derived from an EMBL/GenBank/DDBJ whole genome shotgun (WGS) entry which is preliminary data.</text>
</comment>
<dbReference type="InterPro" id="IPR050261">
    <property type="entry name" value="FrsA_esterase"/>
</dbReference>
<evidence type="ECO:0000313" key="3">
    <source>
        <dbReference type="EMBL" id="TXK37036.1"/>
    </source>
</evidence>
<accession>A0A5C8JJ23</accession>
<dbReference type="Proteomes" id="UP000321926">
    <property type="component" value="Unassembled WGS sequence"/>
</dbReference>
<feature type="region of interest" description="Disordered" evidence="1">
    <location>
        <begin position="1"/>
        <end position="27"/>
    </location>
</feature>
<dbReference type="OrthoDB" id="1092902at2"/>
<keyword evidence="4" id="KW-1185">Reference proteome</keyword>
<sequence>MVSCSGEKKGTVAEVPKEPPKFSERGYTTSKAYPATFAEENFDAWKREIPQIEKVSITSSADGKKEPALFYNSGTETPKPLLVMLHSWSSEYLQEVSIPYAEWCKERDWAFIHPNFRGTFEKPEATASDLAIQDIVDAVNFAKNNAAIDPSRVYLVGSSGGAMTALVVASRHPEIWAGVVAWVPILDLTDWYKFNLYYPDRKYNRQVEASLGGVPEPDTPAFAEGKRRSPITYLLNARDIPVFLAHGMQDVLVPASHSMRAFNILAAPADTLSQEHMKYIDQKKELPEDLEGTTEDPYFSPTDPAVMFSRESANVKLVLFEGVHDMAYNPTLLWLNEQKRR</sequence>
<dbReference type="PANTHER" id="PTHR22946">
    <property type="entry name" value="DIENELACTONE HYDROLASE DOMAIN-CONTAINING PROTEIN-RELATED"/>
    <property type="match status" value="1"/>
</dbReference>
<dbReference type="GO" id="GO:0008236">
    <property type="term" value="F:serine-type peptidase activity"/>
    <property type="evidence" value="ECO:0007669"/>
    <property type="project" value="InterPro"/>
</dbReference>
<dbReference type="Gene3D" id="3.40.50.1820">
    <property type="entry name" value="alpha/beta hydrolase"/>
    <property type="match status" value="1"/>
</dbReference>
<protein>
    <submittedName>
        <fullName evidence="3">Prolyl oligopeptidase family serine peptidase</fullName>
    </submittedName>
</protein>
<dbReference type="Pfam" id="PF00326">
    <property type="entry name" value="Peptidase_S9"/>
    <property type="match status" value="1"/>
</dbReference>
<dbReference type="AlphaFoldDB" id="A0A5C8JJ23"/>
<dbReference type="EMBL" id="VRTY01000066">
    <property type="protein sequence ID" value="TXK37036.1"/>
    <property type="molecule type" value="Genomic_DNA"/>
</dbReference>
<reference evidence="3 4" key="1">
    <citation type="submission" date="2019-08" db="EMBL/GenBank/DDBJ databases">
        <authorList>
            <person name="Shi S."/>
        </authorList>
    </citation>
    <scope>NUCLEOTIDE SEQUENCE [LARGE SCALE GENOMIC DNA]</scope>
    <source>
        <strain evidence="3 4">GY10130</strain>
    </source>
</reference>
<evidence type="ECO:0000259" key="2">
    <source>
        <dbReference type="Pfam" id="PF00326"/>
    </source>
</evidence>
<dbReference type="InterPro" id="IPR029058">
    <property type="entry name" value="AB_hydrolase_fold"/>
</dbReference>
<name>A0A5C8JJ23_9BACT</name>
<feature type="domain" description="Peptidase S9 prolyl oligopeptidase catalytic" evidence="2">
    <location>
        <begin position="103"/>
        <end position="268"/>
    </location>
</feature>
<organism evidence="3 4">
    <name type="scientific">Pontibacter qinzhouensis</name>
    <dbReference type="NCBI Taxonomy" id="2603253"/>
    <lineage>
        <taxon>Bacteria</taxon>
        <taxon>Pseudomonadati</taxon>
        <taxon>Bacteroidota</taxon>
        <taxon>Cytophagia</taxon>
        <taxon>Cytophagales</taxon>
        <taxon>Hymenobacteraceae</taxon>
        <taxon>Pontibacter</taxon>
    </lineage>
</organism>
<evidence type="ECO:0000256" key="1">
    <source>
        <dbReference type="SAM" id="MobiDB-lite"/>
    </source>
</evidence>
<feature type="compositionally biased region" description="Basic and acidic residues" evidence="1">
    <location>
        <begin position="1"/>
        <end position="24"/>
    </location>
</feature>
<evidence type="ECO:0000313" key="4">
    <source>
        <dbReference type="Proteomes" id="UP000321926"/>
    </source>
</evidence>
<dbReference type="SUPFAM" id="SSF53474">
    <property type="entry name" value="alpha/beta-Hydrolases"/>
    <property type="match status" value="1"/>
</dbReference>
<gene>
    <name evidence="3" type="ORF">FVR03_16230</name>
</gene>